<reference evidence="3" key="1">
    <citation type="submission" date="2022-02" db="EMBL/GenBank/DDBJ databases">
        <authorList>
            <person name="Giguere J D."/>
        </authorList>
    </citation>
    <scope>NUCLEOTIDE SEQUENCE</scope>
    <source>
        <strain evidence="3">CCAP 1055/1</strain>
    </source>
</reference>
<organism evidence="3">
    <name type="scientific">Phaeodactylum tricornutum</name>
    <name type="common">Diatom</name>
    <dbReference type="NCBI Taxonomy" id="2850"/>
    <lineage>
        <taxon>Eukaryota</taxon>
        <taxon>Sar</taxon>
        <taxon>Stramenopiles</taxon>
        <taxon>Ochrophyta</taxon>
        <taxon>Bacillariophyta</taxon>
        <taxon>Bacillariophyceae</taxon>
        <taxon>Bacillariophycidae</taxon>
        <taxon>Naviculales</taxon>
        <taxon>Phaeodactylaceae</taxon>
        <taxon>Phaeodactylum</taxon>
    </lineage>
</organism>
<dbReference type="Pfam" id="PF00226">
    <property type="entry name" value="DnaJ"/>
    <property type="match status" value="1"/>
</dbReference>
<gene>
    <name evidence="3" type="ORF">PTTT1_LOCUS4820</name>
</gene>
<sequence>MGGCHYTTLGVTKNSSTEDIKAAFRKLSKETHPDVAGPKANPERFRQISEAASVLSSSKTRQIYDLKMEG</sequence>
<dbReference type="GO" id="GO:0005737">
    <property type="term" value="C:cytoplasm"/>
    <property type="evidence" value="ECO:0007669"/>
    <property type="project" value="TreeGrafter"/>
</dbReference>
<dbReference type="InterPro" id="IPR001623">
    <property type="entry name" value="DnaJ_domain"/>
</dbReference>
<evidence type="ECO:0000259" key="2">
    <source>
        <dbReference type="PROSITE" id="PS50076"/>
    </source>
</evidence>
<dbReference type="PRINTS" id="PR00625">
    <property type="entry name" value="JDOMAIN"/>
</dbReference>
<dbReference type="AlphaFoldDB" id="A0A8J9WZ62"/>
<accession>A0A8J9WZ62</accession>
<dbReference type="Gene3D" id="1.10.287.110">
    <property type="entry name" value="DnaJ domain"/>
    <property type="match status" value="1"/>
</dbReference>
<feature type="non-terminal residue" evidence="3">
    <location>
        <position position="70"/>
    </location>
</feature>
<keyword evidence="1" id="KW-0143">Chaperone</keyword>
<evidence type="ECO:0000313" key="3">
    <source>
        <dbReference type="EMBL" id="CAG9277764.1"/>
    </source>
</evidence>
<name>A0A8J9WZ62_PHATR</name>
<dbReference type="PANTHER" id="PTHR43096:SF52">
    <property type="entry name" value="DNAJ HOMOLOG 1, MITOCHONDRIAL-RELATED"/>
    <property type="match status" value="1"/>
</dbReference>
<dbReference type="EMBL" id="OU594942">
    <property type="protein sequence ID" value="CAG9277764.1"/>
    <property type="molecule type" value="Genomic_DNA"/>
</dbReference>
<dbReference type="SMART" id="SM00271">
    <property type="entry name" value="DnaJ"/>
    <property type="match status" value="1"/>
</dbReference>
<proteinExistence type="predicted"/>
<dbReference type="InterPro" id="IPR036869">
    <property type="entry name" value="J_dom_sf"/>
</dbReference>
<dbReference type="CDD" id="cd06257">
    <property type="entry name" value="DnaJ"/>
    <property type="match status" value="1"/>
</dbReference>
<dbReference type="SUPFAM" id="SSF46565">
    <property type="entry name" value="Chaperone J-domain"/>
    <property type="match status" value="1"/>
</dbReference>
<feature type="domain" description="J" evidence="2">
    <location>
        <begin position="4"/>
        <end position="68"/>
    </location>
</feature>
<dbReference type="PANTHER" id="PTHR43096">
    <property type="entry name" value="DNAJ HOMOLOG 1, MITOCHONDRIAL-RELATED"/>
    <property type="match status" value="1"/>
</dbReference>
<dbReference type="GO" id="GO:0042026">
    <property type="term" value="P:protein refolding"/>
    <property type="evidence" value="ECO:0007669"/>
    <property type="project" value="TreeGrafter"/>
</dbReference>
<dbReference type="GO" id="GO:0051082">
    <property type="term" value="F:unfolded protein binding"/>
    <property type="evidence" value="ECO:0007669"/>
    <property type="project" value="TreeGrafter"/>
</dbReference>
<evidence type="ECO:0000256" key="1">
    <source>
        <dbReference type="ARBA" id="ARBA00023186"/>
    </source>
</evidence>
<dbReference type="Proteomes" id="UP000836788">
    <property type="component" value="Chromosome 1"/>
</dbReference>
<protein>
    <recommendedName>
        <fullName evidence="2">J domain-containing protein</fullName>
    </recommendedName>
</protein>
<dbReference type="PROSITE" id="PS50076">
    <property type="entry name" value="DNAJ_2"/>
    <property type="match status" value="1"/>
</dbReference>